<dbReference type="Proteomes" id="UP000069241">
    <property type="component" value="Chromosome"/>
</dbReference>
<dbReference type="RefSeq" id="WP_062251255.1">
    <property type="nucleotide sequence ID" value="NZ_CP014229.1"/>
</dbReference>
<dbReference type="InterPro" id="IPR011006">
    <property type="entry name" value="CheY-like_superfamily"/>
</dbReference>
<sequence length="123" mass="13394">MPNAENINVVLVSRRPEAWRACTEELRAGGCGLSEVADLEACKARLRADPPRLILLDPAPGEDVRRSVMELLMIDARTHTAVASTLDPEAFHEAMEGLGILDCLPLTPGAEDARRLLRLLAEV</sequence>
<name>A0A0X8JHJ4_9BACT</name>
<evidence type="ECO:0000313" key="1">
    <source>
        <dbReference type="EMBL" id="AMD88757.1"/>
    </source>
</evidence>
<organism evidence="1 2">
    <name type="scientific">Desulfovibrio fairfieldensis</name>
    <dbReference type="NCBI Taxonomy" id="44742"/>
    <lineage>
        <taxon>Bacteria</taxon>
        <taxon>Pseudomonadati</taxon>
        <taxon>Thermodesulfobacteriota</taxon>
        <taxon>Desulfovibrionia</taxon>
        <taxon>Desulfovibrionales</taxon>
        <taxon>Desulfovibrionaceae</taxon>
        <taxon>Desulfovibrio</taxon>
    </lineage>
</organism>
<dbReference type="EMBL" id="CP014229">
    <property type="protein sequence ID" value="AMD88757.1"/>
    <property type="molecule type" value="Genomic_DNA"/>
</dbReference>
<gene>
    <name evidence="1" type="ORF">AXF13_00725</name>
</gene>
<dbReference type="AlphaFoldDB" id="A0A0X8JHJ4"/>
<accession>A0A0X8JHJ4</accession>
<protein>
    <submittedName>
        <fullName evidence="1">Response regulator receiver protein</fullName>
    </submittedName>
</protein>
<keyword evidence="2" id="KW-1185">Reference proteome</keyword>
<dbReference type="SUPFAM" id="SSF52172">
    <property type="entry name" value="CheY-like"/>
    <property type="match status" value="1"/>
</dbReference>
<dbReference type="KEGG" id="dfi:AXF13_00725"/>
<dbReference type="STRING" id="44742.AXF13_00725"/>
<proteinExistence type="predicted"/>
<reference evidence="2" key="1">
    <citation type="submission" date="2016-02" db="EMBL/GenBank/DDBJ databases">
        <authorList>
            <person name="Holder M.E."/>
            <person name="Ajami N.J."/>
            <person name="Petrosino J.F."/>
        </authorList>
    </citation>
    <scope>NUCLEOTIDE SEQUENCE [LARGE SCALE GENOMIC DNA]</scope>
    <source>
        <strain evidence="2">CCUG 45958</strain>
    </source>
</reference>
<evidence type="ECO:0000313" key="2">
    <source>
        <dbReference type="Proteomes" id="UP000069241"/>
    </source>
</evidence>